<comment type="similarity">
    <text evidence="2">Belongs to the malectin family.</text>
</comment>
<feature type="transmembrane region" description="Helical" evidence="11">
    <location>
        <begin position="268"/>
        <end position="290"/>
    </location>
</feature>
<evidence type="ECO:0000313" key="14">
    <source>
        <dbReference type="EMBL" id="KAF1761073.1"/>
    </source>
</evidence>
<evidence type="ECO:0000256" key="4">
    <source>
        <dbReference type="ARBA" id="ARBA00022729"/>
    </source>
</evidence>
<dbReference type="InterPro" id="IPR039155">
    <property type="entry name" value="MLEC"/>
</dbReference>
<dbReference type="PANTHER" id="PTHR13460">
    <property type="match status" value="1"/>
</dbReference>
<reference evidence="14 15" key="1">
    <citation type="submission" date="2019-12" db="EMBL/GenBank/DDBJ databases">
        <title>Chromosome-level assembly of the Caenorhabditis remanei genome.</title>
        <authorList>
            <person name="Teterina A.A."/>
            <person name="Willis J.H."/>
            <person name="Phillips P.C."/>
        </authorList>
    </citation>
    <scope>NUCLEOTIDE SEQUENCE [LARGE SCALE GENOMIC DNA]</scope>
    <source>
        <strain evidence="14 15">PX506</strain>
        <tissue evidence="14">Whole organism</tissue>
    </source>
</reference>
<feature type="region of interest" description="Disordered" evidence="10">
    <location>
        <begin position="218"/>
        <end position="258"/>
    </location>
</feature>
<dbReference type="EMBL" id="WUAV01000003">
    <property type="protein sequence ID" value="KAF1761073.1"/>
    <property type="molecule type" value="Genomic_DNA"/>
</dbReference>
<dbReference type="Pfam" id="PF11721">
    <property type="entry name" value="Malectin"/>
    <property type="match status" value="1"/>
</dbReference>
<evidence type="ECO:0000256" key="11">
    <source>
        <dbReference type="SAM" id="Phobius"/>
    </source>
</evidence>
<comment type="subcellular location">
    <subcellularLocation>
        <location evidence="1">Endoplasmic reticulum membrane</location>
        <topology evidence="1">Single-pass type I membrane protein</topology>
    </subcellularLocation>
</comment>
<dbReference type="Proteomes" id="UP000483820">
    <property type="component" value="Chromosome III"/>
</dbReference>
<keyword evidence="7 11" id="KW-0472">Membrane</keyword>
<dbReference type="KEGG" id="crq:GCK72_009327"/>
<evidence type="ECO:0000256" key="3">
    <source>
        <dbReference type="ARBA" id="ARBA00022692"/>
    </source>
</evidence>
<evidence type="ECO:0000256" key="7">
    <source>
        <dbReference type="ARBA" id="ARBA00023136"/>
    </source>
</evidence>
<evidence type="ECO:0000256" key="10">
    <source>
        <dbReference type="SAM" id="MobiDB-lite"/>
    </source>
</evidence>
<evidence type="ECO:0000256" key="1">
    <source>
        <dbReference type="ARBA" id="ARBA00004115"/>
    </source>
</evidence>
<protein>
    <recommendedName>
        <fullName evidence="13">Malectin domain-containing protein</fullName>
    </recommendedName>
</protein>
<keyword evidence="9" id="KW-0119">Carbohydrate metabolism</keyword>
<name>A0A6A5H3G6_CAERE</name>
<dbReference type="InterPro" id="IPR021720">
    <property type="entry name" value="Malectin_dom"/>
</dbReference>
<evidence type="ECO:0000313" key="15">
    <source>
        <dbReference type="Proteomes" id="UP000483820"/>
    </source>
</evidence>
<feature type="domain" description="Malectin" evidence="13">
    <location>
        <begin position="31"/>
        <end position="189"/>
    </location>
</feature>
<evidence type="ECO:0000256" key="8">
    <source>
        <dbReference type="ARBA" id="ARBA00023180"/>
    </source>
</evidence>
<dbReference type="GeneID" id="9800466"/>
<keyword evidence="8" id="KW-0325">Glycoprotein</keyword>
<dbReference type="RefSeq" id="XP_003098182.2">
    <property type="nucleotide sequence ID" value="XM_003098134.2"/>
</dbReference>
<accession>A0A6A5H3G6</accession>
<evidence type="ECO:0000259" key="13">
    <source>
        <dbReference type="Pfam" id="PF11721"/>
    </source>
</evidence>
<dbReference type="PANTHER" id="PTHR13460:SF0">
    <property type="entry name" value="MALECTIN"/>
    <property type="match status" value="1"/>
</dbReference>
<evidence type="ECO:0000256" key="6">
    <source>
        <dbReference type="ARBA" id="ARBA00022989"/>
    </source>
</evidence>
<dbReference type="AlphaFoldDB" id="A0A6A5H3G6"/>
<proteinExistence type="inferred from homology"/>
<gene>
    <name evidence="14" type="ORF">GCK72_009327</name>
</gene>
<dbReference type="GO" id="GO:0005789">
    <property type="term" value="C:endoplasmic reticulum membrane"/>
    <property type="evidence" value="ECO:0007669"/>
    <property type="project" value="UniProtKB-SubCell"/>
</dbReference>
<evidence type="ECO:0000256" key="9">
    <source>
        <dbReference type="ARBA" id="ARBA00023277"/>
    </source>
</evidence>
<organism evidence="14 15">
    <name type="scientific">Caenorhabditis remanei</name>
    <name type="common">Caenorhabditis vulgaris</name>
    <dbReference type="NCBI Taxonomy" id="31234"/>
    <lineage>
        <taxon>Eukaryota</taxon>
        <taxon>Metazoa</taxon>
        <taxon>Ecdysozoa</taxon>
        <taxon>Nematoda</taxon>
        <taxon>Chromadorea</taxon>
        <taxon>Rhabditida</taxon>
        <taxon>Rhabditina</taxon>
        <taxon>Rhabditomorpha</taxon>
        <taxon>Rhabditoidea</taxon>
        <taxon>Rhabditidae</taxon>
        <taxon>Peloderinae</taxon>
        <taxon>Caenorhabditis</taxon>
    </lineage>
</organism>
<keyword evidence="4 12" id="KW-0732">Signal</keyword>
<dbReference type="GO" id="GO:0030246">
    <property type="term" value="F:carbohydrate binding"/>
    <property type="evidence" value="ECO:0007669"/>
    <property type="project" value="InterPro"/>
</dbReference>
<dbReference type="CTD" id="9800466"/>
<feature type="compositionally biased region" description="Basic and acidic residues" evidence="10">
    <location>
        <begin position="225"/>
        <end position="240"/>
    </location>
</feature>
<keyword evidence="6 11" id="KW-1133">Transmembrane helix</keyword>
<evidence type="ECO:0000256" key="5">
    <source>
        <dbReference type="ARBA" id="ARBA00022824"/>
    </source>
</evidence>
<keyword evidence="5" id="KW-0256">Endoplasmic reticulum</keyword>
<evidence type="ECO:0000256" key="2">
    <source>
        <dbReference type="ARBA" id="ARBA00009141"/>
    </source>
</evidence>
<evidence type="ECO:0000256" key="12">
    <source>
        <dbReference type="SAM" id="SignalP"/>
    </source>
</evidence>
<dbReference type="Gene3D" id="2.60.120.430">
    <property type="entry name" value="Galactose-binding lectin"/>
    <property type="match status" value="1"/>
</dbReference>
<keyword evidence="3 11" id="KW-0812">Transmembrane</keyword>
<feature type="chain" id="PRO_5025684877" description="Malectin domain-containing protein" evidence="12">
    <location>
        <begin position="24"/>
        <end position="295"/>
    </location>
</feature>
<comment type="caution">
    <text evidence="14">The sequence shown here is derived from an EMBL/GenBank/DDBJ whole genome shotgun (WGS) entry which is preliminary data.</text>
</comment>
<sequence length="295" mass="33016">MSIILRCTLPLLITFFFVSSVTAAVNLRDRVVAAVNCGGGEALGAYGIEYSADYSDEGMTSDAGVQFAFNNAETDDLEIYQTERWSKESFDYEVPVGDGEYVIILKFSEVYFSKPGEKVFNVRINSHTAVKNLDIFDAAGGRGFAHEIYIPVVIKGKTITVQGHSRDYRGKIIIEFAKGPHDNPKVNGFVIVRGTVEDLPPPPERNIPEDAFPEDFEIDETDSNNDPHEESFNPKIIRGDDMEEEEEEMFSATTGSENPFEKKESITWLLPFAAAFIILMPIAYVIALRFEKKQK</sequence>
<feature type="signal peptide" evidence="12">
    <location>
        <begin position="1"/>
        <end position="23"/>
    </location>
</feature>